<dbReference type="EMBL" id="MU006252">
    <property type="protein sequence ID" value="KAF2818482.1"/>
    <property type="molecule type" value="Genomic_DNA"/>
</dbReference>
<sequence>NHDIRQCWRAESTQAKEQIKAIEGKIKFRKFCGCFWCGVPQEICHRWESNRRRGYQRAEAGDC</sequence>
<dbReference type="Proteomes" id="UP000799424">
    <property type="component" value="Unassembled WGS sequence"/>
</dbReference>
<gene>
    <name evidence="1" type="ORF">CC86DRAFT_309226</name>
</gene>
<reference evidence="1" key="1">
    <citation type="journal article" date="2020" name="Stud. Mycol.">
        <title>101 Dothideomycetes genomes: a test case for predicting lifestyles and emergence of pathogens.</title>
        <authorList>
            <person name="Haridas S."/>
            <person name="Albert R."/>
            <person name="Binder M."/>
            <person name="Bloem J."/>
            <person name="Labutti K."/>
            <person name="Salamov A."/>
            <person name="Andreopoulos B."/>
            <person name="Baker S."/>
            <person name="Barry K."/>
            <person name="Bills G."/>
            <person name="Bluhm B."/>
            <person name="Cannon C."/>
            <person name="Castanera R."/>
            <person name="Culley D."/>
            <person name="Daum C."/>
            <person name="Ezra D."/>
            <person name="Gonzalez J."/>
            <person name="Henrissat B."/>
            <person name="Kuo A."/>
            <person name="Liang C."/>
            <person name="Lipzen A."/>
            <person name="Lutzoni F."/>
            <person name="Magnuson J."/>
            <person name="Mondo S."/>
            <person name="Nolan M."/>
            <person name="Ohm R."/>
            <person name="Pangilinan J."/>
            <person name="Park H.-J."/>
            <person name="Ramirez L."/>
            <person name="Alfaro M."/>
            <person name="Sun H."/>
            <person name="Tritt A."/>
            <person name="Yoshinaga Y."/>
            <person name="Zwiers L.-H."/>
            <person name="Turgeon B."/>
            <person name="Goodwin S."/>
            <person name="Spatafora J."/>
            <person name="Crous P."/>
            <person name="Grigoriev I."/>
        </authorList>
    </citation>
    <scope>NUCLEOTIDE SEQUENCE</scope>
    <source>
        <strain evidence="1">CBS 113818</strain>
    </source>
</reference>
<dbReference type="AlphaFoldDB" id="A0A6A6ZBL9"/>
<protein>
    <submittedName>
        <fullName evidence="1">Uncharacterized protein</fullName>
    </submittedName>
</protein>
<proteinExistence type="predicted"/>
<accession>A0A6A6ZBL9</accession>
<feature type="non-terminal residue" evidence="1">
    <location>
        <position position="1"/>
    </location>
</feature>
<name>A0A6A6ZBL9_9PLEO</name>
<evidence type="ECO:0000313" key="1">
    <source>
        <dbReference type="EMBL" id="KAF2818482.1"/>
    </source>
</evidence>
<dbReference type="OrthoDB" id="5045273at2759"/>
<evidence type="ECO:0000313" key="2">
    <source>
        <dbReference type="Proteomes" id="UP000799424"/>
    </source>
</evidence>
<organism evidence="1 2">
    <name type="scientific">Ophiobolus disseminans</name>
    <dbReference type="NCBI Taxonomy" id="1469910"/>
    <lineage>
        <taxon>Eukaryota</taxon>
        <taxon>Fungi</taxon>
        <taxon>Dikarya</taxon>
        <taxon>Ascomycota</taxon>
        <taxon>Pezizomycotina</taxon>
        <taxon>Dothideomycetes</taxon>
        <taxon>Pleosporomycetidae</taxon>
        <taxon>Pleosporales</taxon>
        <taxon>Pleosporineae</taxon>
        <taxon>Phaeosphaeriaceae</taxon>
        <taxon>Ophiobolus</taxon>
    </lineage>
</organism>
<keyword evidence="2" id="KW-1185">Reference proteome</keyword>